<dbReference type="AlphaFoldDB" id="A0A926NYY5"/>
<dbReference type="GO" id="GO:0016491">
    <property type="term" value="F:oxidoreductase activity"/>
    <property type="evidence" value="ECO:0007669"/>
    <property type="project" value="UniProtKB-KW"/>
</dbReference>
<dbReference type="Proteomes" id="UP000598467">
    <property type="component" value="Unassembled WGS sequence"/>
</dbReference>
<evidence type="ECO:0000313" key="4">
    <source>
        <dbReference type="Proteomes" id="UP000598467"/>
    </source>
</evidence>
<organism evidence="3 4">
    <name type="scientific">Roseibium aggregatum</name>
    <dbReference type="NCBI Taxonomy" id="187304"/>
    <lineage>
        <taxon>Bacteria</taxon>
        <taxon>Pseudomonadati</taxon>
        <taxon>Pseudomonadota</taxon>
        <taxon>Alphaproteobacteria</taxon>
        <taxon>Hyphomicrobiales</taxon>
        <taxon>Stappiaceae</taxon>
        <taxon>Roseibium</taxon>
    </lineage>
</organism>
<dbReference type="PANTHER" id="PTHR11091:SF0">
    <property type="entry name" value="MALATE DEHYDROGENASE"/>
    <property type="match status" value="1"/>
</dbReference>
<reference evidence="3" key="1">
    <citation type="submission" date="2020-05" db="EMBL/GenBank/DDBJ databases">
        <title>Identification of trans-AT polyketide cluster in two marine bacteria, producers of a novel glutaramide-containing polyketide sesbanimide D and analogs.</title>
        <authorList>
            <person name="Kacar D."/>
            <person name="Rodriguez P."/>
            <person name="Canedo L."/>
            <person name="Gonzalez E."/>
            <person name="Galan B."/>
            <person name="De La Calle F."/>
            <person name="Garcia J.L."/>
        </authorList>
    </citation>
    <scope>NUCLEOTIDE SEQUENCE</scope>
    <source>
        <strain evidence="3">PHM038</strain>
    </source>
</reference>
<dbReference type="SUPFAM" id="SSF89733">
    <property type="entry name" value="L-sulfolactate dehydrogenase-like"/>
    <property type="match status" value="1"/>
</dbReference>
<comment type="caution">
    <text evidence="3">The sequence shown here is derived from an EMBL/GenBank/DDBJ whole genome shotgun (WGS) entry which is preliminary data.</text>
</comment>
<dbReference type="InterPro" id="IPR036111">
    <property type="entry name" value="Mal/L-sulfo/L-lacto_DH-like_sf"/>
</dbReference>
<evidence type="ECO:0000256" key="2">
    <source>
        <dbReference type="ARBA" id="ARBA00023002"/>
    </source>
</evidence>
<dbReference type="RefSeq" id="WP_190291344.1">
    <property type="nucleotide sequence ID" value="NZ_JABFCZ010000010.1"/>
</dbReference>
<evidence type="ECO:0000313" key="3">
    <source>
        <dbReference type="EMBL" id="MBD1546675.1"/>
    </source>
</evidence>
<dbReference type="PANTHER" id="PTHR11091">
    <property type="entry name" value="OXIDOREDUCTASE-RELATED"/>
    <property type="match status" value="1"/>
</dbReference>
<gene>
    <name evidence="3" type="ORF">HK439_10405</name>
</gene>
<dbReference type="EMBL" id="JABFCZ010000010">
    <property type="protein sequence ID" value="MBD1546675.1"/>
    <property type="molecule type" value="Genomic_DNA"/>
</dbReference>
<dbReference type="Gene3D" id="3.30.1370.60">
    <property type="entry name" value="Hypothetical oxidoreductase yiak, domain 2"/>
    <property type="match status" value="1"/>
</dbReference>
<sequence>MAETDVISIDAAQQLATAALIANRTAPDIAARVASALVASEAAGQPGHGLSRVPSYSAQAQSGKVDGFARPSLERVTGSLVRVDGAFGFAYPALDLALDALPEMARGNGIAMAAVRRSHHFGQGGLHCERLADQGLVALVFGNAPKSIAPWGAKEPLFGTNPIAFAAPVPGSASLVIDLAVSRVAKGKIMAAEKAGRPIPEGWALDRDGNPTTDAAAAMEGTMLPIGDAKGAALAMMVEVMAAALVGSSFGFEASGLFSGEGDPPNLGQTIIAIDPGLSSGGTYGERIAALMTAMAGAEGARLPGSRRIGARLKAEREGMEVPRLILDEVRKLAGGQSLSRLD</sequence>
<protein>
    <submittedName>
        <fullName evidence="3">Ldh family oxidoreductase</fullName>
    </submittedName>
</protein>
<evidence type="ECO:0000256" key="1">
    <source>
        <dbReference type="ARBA" id="ARBA00006056"/>
    </source>
</evidence>
<dbReference type="Gene3D" id="1.10.1530.10">
    <property type="match status" value="1"/>
</dbReference>
<name>A0A926NYY5_9HYPH</name>
<proteinExistence type="inferred from homology"/>
<comment type="similarity">
    <text evidence="1">Belongs to the LDH2/MDH2 oxidoreductase family.</text>
</comment>
<dbReference type="InterPro" id="IPR003767">
    <property type="entry name" value="Malate/L-lactate_DH-like"/>
</dbReference>
<dbReference type="InterPro" id="IPR043143">
    <property type="entry name" value="Mal/L-sulf/L-lact_DH-like_NADP"/>
</dbReference>
<keyword evidence="2" id="KW-0560">Oxidoreductase</keyword>
<dbReference type="Pfam" id="PF02615">
    <property type="entry name" value="Ldh_2"/>
    <property type="match status" value="1"/>
</dbReference>
<accession>A0A926NYY5</accession>
<dbReference type="InterPro" id="IPR043144">
    <property type="entry name" value="Mal/L-sulf/L-lact_DH-like_ah"/>
</dbReference>